<dbReference type="GO" id="GO:0005886">
    <property type="term" value="C:plasma membrane"/>
    <property type="evidence" value="ECO:0007669"/>
    <property type="project" value="UniProtKB-SubCell"/>
</dbReference>
<proteinExistence type="predicted"/>
<name>A0A518HQB6_9BACT</name>
<feature type="transmembrane region" description="Helical" evidence="6">
    <location>
        <begin position="254"/>
        <end position="278"/>
    </location>
</feature>
<protein>
    <recommendedName>
        <fullName evidence="9">Flippase-like domain-containing protein</fullName>
    </recommendedName>
</protein>
<feature type="transmembrane region" description="Helical" evidence="6">
    <location>
        <begin position="218"/>
        <end position="242"/>
    </location>
</feature>
<dbReference type="Pfam" id="PF03706">
    <property type="entry name" value="LPG_synthase_TM"/>
    <property type="match status" value="1"/>
</dbReference>
<evidence type="ECO:0000256" key="5">
    <source>
        <dbReference type="ARBA" id="ARBA00023136"/>
    </source>
</evidence>
<evidence type="ECO:0000256" key="2">
    <source>
        <dbReference type="ARBA" id="ARBA00022475"/>
    </source>
</evidence>
<keyword evidence="8" id="KW-1185">Reference proteome</keyword>
<dbReference type="InterPro" id="IPR022791">
    <property type="entry name" value="L-PG_synthase/AglD"/>
</dbReference>
<keyword evidence="5 6" id="KW-0472">Membrane</keyword>
<sequence length="345" mass="37192">MKSKRHLFATFCKIAIPLGIIVFLLFRVEPQQWETLSQHDKNYPLLVGALLVAVAAISLSFIRWCLLVRCQGIELTVLEAFRLGAICFLLNFVSAGSVGGDLFKAIFLAKRRPGRRVQAVASVLVDRGVGLYGLLLLASVAFYFQPGGDASALGGEEMHQLKLGTAILVGVGTAVLAGLVFGGRVVDRLVRWGERLPVIGGVIHRVGPPLRMFHDHPIAFGISILMSIGVHAMLTLSMYLIARGLYPSVPSLGDHFIIVPIGMLASALPLTPAGIGVFEAAIEWLYKLIPSEPTDASGTLIALVFEMVKVIIAIIGTVFYWTAGAEVKESLEEAEHAEESGEPLE</sequence>
<feature type="transmembrane region" description="Helical" evidence="6">
    <location>
        <begin position="46"/>
        <end position="68"/>
    </location>
</feature>
<dbReference type="EMBL" id="CP037423">
    <property type="protein sequence ID" value="QDV43049.1"/>
    <property type="molecule type" value="Genomic_DNA"/>
</dbReference>
<dbReference type="PANTHER" id="PTHR40277">
    <property type="entry name" value="BLL5419 PROTEIN"/>
    <property type="match status" value="1"/>
</dbReference>
<gene>
    <name evidence="7" type="ORF">Enr13x_29010</name>
</gene>
<evidence type="ECO:0000256" key="1">
    <source>
        <dbReference type="ARBA" id="ARBA00004651"/>
    </source>
</evidence>
<dbReference type="RefSeq" id="WP_145386866.1">
    <property type="nucleotide sequence ID" value="NZ_CP037423.1"/>
</dbReference>
<evidence type="ECO:0000256" key="4">
    <source>
        <dbReference type="ARBA" id="ARBA00022989"/>
    </source>
</evidence>
<keyword evidence="4 6" id="KW-1133">Transmembrane helix</keyword>
<dbReference type="KEGG" id="snep:Enr13x_29010"/>
<feature type="transmembrane region" description="Helical" evidence="6">
    <location>
        <begin position="119"/>
        <end position="144"/>
    </location>
</feature>
<keyword evidence="2" id="KW-1003">Cell membrane</keyword>
<evidence type="ECO:0000313" key="7">
    <source>
        <dbReference type="EMBL" id="QDV43049.1"/>
    </source>
</evidence>
<dbReference type="PANTHER" id="PTHR40277:SF1">
    <property type="entry name" value="BLL5419 PROTEIN"/>
    <property type="match status" value="1"/>
</dbReference>
<feature type="transmembrane region" description="Helical" evidence="6">
    <location>
        <begin position="165"/>
        <end position="186"/>
    </location>
</feature>
<feature type="transmembrane region" description="Helical" evidence="6">
    <location>
        <begin position="7"/>
        <end position="26"/>
    </location>
</feature>
<keyword evidence="3 6" id="KW-0812">Transmembrane</keyword>
<accession>A0A518HQB6</accession>
<evidence type="ECO:0000256" key="6">
    <source>
        <dbReference type="SAM" id="Phobius"/>
    </source>
</evidence>
<organism evidence="7 8">
    <name type="scientific">Stieleria neptunia</name>
    <dbReference type="NCBI Taxonomy" id="2527979"/>
    <lineage>
        <taxon>Bacteria</taxon>
        <taxon>Pseudomonadati</taxon>
        <taxon>Planctomycetota</taxon>
        <taxon>Planctomycetia</taxon>
        <taxon>Pirellulales</taxon>
        <taxon>Pirellulaceae</taxon>
        <taxon>Stieleria</taxon>
    </lineage>
</organism>
<evidence type="ECO:0000256" key="3">
    <source>
        <dbReference type="ARBA" id="ARBA00022692"/>
    </source>
</evidence>
<comment type="subcellular location">
    <subcellularLocation>
        <location evidence="1">Cell membrane</location>
        <topology evidence="1">Multi-pass membrane protein</topology>
    </subcellularLocation>
</comment>
<evidence type="ECO:0008006" key="9">
    <source>
        <dbReference type="Google" id="ProtNLM"/>
    </source>
</evidence>
<feature type="transmembrane region" description="Helical" evidence="6">
    <location>
        <begin position="298"/>
        <end position="321"/>
    </location>
</feature>
<dbReference type="Proteomes" id="UP000319004">
    <property type="component" value="Chromosome"/>
</dbReference>
<dbReference type="OrthoDB" id="279916at2"/>
<reference evidence="7 8" key="1">
    <citation type="submission" date="2019-03" db="EMBL/GenBank/DDBJ databases">
        <title>Deep-cultivation of Planctomycetes and their phenomic and genomic characterization uncovers novel biology.</title>
        <authorList>
            <person name="Wiegand S."/>
            <person name="Jogler M."/>
            <person name="Boedeker C."/>
            <person name="Pinto D."/>
            <person name="Vollmers J."/>
            <person name="Rivas-Marin E."/>
            <person name="Kohn T."/>
            <person name="Peeters S.H."/>
            <person name="Heuer A."/>
            <person name="Rast P."/>
            <person name="Oberbeckmann S."/>
            <person name="Bunk B."/>
            <person name="Jeske O."/>
            <person name="Meyerdierks A."/>
            <person name="Storesund J.E."/>
            <person name="Kallscheuer N."/>
            <person name="Luecker S."/>
            <person name="Lage O.M."/>
            <person name="Pohl T."/>
            <person name="Merkel B.J."/>
            <person name="Hornburger P."/>
            <person name="Mueller R.-W."/>
            <person name="Bruemmer F."/>
            <person name="Labrenz M."/>
            <person name="Spormann A.M."/>
            <person name="Op den Camp H."/>
            <person name="Overmann J."/>
            <person name="Amann R."/>
            <person name="Jetten M.S.M."/>
            <person name="Mascher T."/>
            <person name="Medema M.H."/>
            <person name="Devos D.P."/>
            <person name="Kaster A.-K."/>
            <person name="Ovreas L."/>
            <person name="Rohde M."/>
            <person name="Galperin M.Y."/>
            <person name="Jogler C."/>
        </authorList>
    </citation>
    <scope>NUCLEOTIDE SEQUENCE [LARGE SCALE GENOMIC DNA]</scope>
    <source>
        <strain evidence="7 8">Enr13</strain>
    </source>
</reference>
<evidence type="ECO:0000313" key="8">
    <source>
        <dbReference type="Proteomes" id="UP000319004"/>
    </source>
</evidence>
<dbReference type="AlphaFoldDB" id="A0A518HQB6"/>